<evidence type="ECO:0000256" key="1">
    <source>
        <dbReference type="SAM" id="MobiDB-lite"/>
    </source>
</evidence>
<evidence type="ECO:0000313" key="2">
    <source>
        <dbReference type="EMBL" id="OJA18085.1"/>
    </source>
</evidence>
<organism evidence="2 3">
    <name type="scientific">Rhizopogon vesiculosus</name>
    <dbReference type="NCBI Taxonomy" id="180088"/>
    <lineage>
        <taxon>Eukaryota</taxon>
        <taxon>Fungi</taxon>
        <taxon>Dikarya</taxon>
        <taxon>Basidiomycota</taxon>
        <taxon>Agaricomycotina</taxon>
        <taxon>Agaricomycetes</taxon>
        <taxon>Agaricomycetidae</taxon>
        <taxon>Boletales</taxon>
        <taxon>Suillineae</taxon>
        <taxon>Rhizopogonaceae</taxon>
        <taxon>Rhizopogon</taxon>
    </lineage>
</organism>
<protein>
    <submittedName>
        <fullName evidence="2">Uncharacterized protein</fullName>
    </submittedName>
</protein>
<feature type="compositionally biased region" description="Basic and acidic residues" evidence="1">
    <location>
        <begin position="1"/>
        <end position="22"/>
    </location>
</feature>
<dbReference type="EMBL" id="LVVM01001644">
    <property type="protein sequence ID" value="OJA18085.1"/>
    <property type="molecule type" value="Genomic_DNA"/>
</dbReference>
<name>A0A1J8QAS7_9AGAM</name>
<feature type="compositionally biased region" description="Polar residues" evidence="1">
    <location>
        <begin position="72"/>
        <end position="96"/>
    </location>
</feature>
<proteinExistence type="predicted"/>
<accession>A0A1J8QAS7</accession>
<dbReference type="Proteomes" id="UP000183567">
    <property type="component" value="Unassembled WGS sequence"/>
</dbReference>
<keyword evidence="3" id="KW-1185">Reference proteome</keyword>
<sequence length="147" mass="16630">QSERRTSSRGGYGHERSHKEELVEQWGADPEVDCCYGNPRYKRISFEPTGYFPAKEPTKIKKPLDYFRQRFQRTQSNASVPDITVQSPSETASSPSEHARQARPELLSPEPAYLSLPPTHEEHAQTSGSHLGDLRDTYRSTTPSQPS</sequence>
<evidence type="ECO:0000313" key="3">
    <source>
        <dbReference type="Proteomes" id="UP000183567"/>
    </source>
</evidence>
<comment type="caution">
    <text evidence="2">The sequence shown here is derived from an EMBL/GenBank/DDBJ whole genome shotgun (WGS) entry which is preliminary data.</text>
</comment>
<dbReference type="AlphaFoldDB" id="A0A1J8QAS7"/>
<feature type="region of interest" description="Disordered" evidence="1">
    <location>
        <begin position="1"/>
        <end position="24"/>
    </location>
</feature>
<feature type="region of interest" description="Disordered" evidence="1">
    <location>
        <begin position="72"/>
        <end position="147"/>
    </location>
</feature>
<dbReference type="OrthoDB" id="3268221at2759"/>
<feature type="non-terminal residue" evidence="2">
    <location>
        <position position="1"/>
    </location>
</feature>
<gene>
    <name evidence="2" type="ORF">AZE42_13257</name>
</gene>
<reference evidence="2 3" key="1">
    <citation type="submission" date="2016-03" db="EMBL/GenBank/DDBJ databases">
        <title>Comparative genomics of the ectomycorrhizal sister species Rhizopogon vinicolor and Rhizopogon vesiculosus (Basidiomycota: Boletales) reveals a divergence of the mating type B locus.</title>
        <authorList>
            <person name="Mujic A.B."/>
            <person name="Kuo A."/>
            <person name="Tritt A."/>
            <person name="Lipzen A."/>
            <person name="Chen C."/>
            <person name="Johnson J."/>
            <person name="Sharma A."/>
            <person name="Barry K."/>
            <person name="Grigoriev I.V."/>
            <person name="Spatafora J.W."/>
        </authorList>
    </citation>
    <scope>NUCLEOTIDE SEQUENCE [LARGE SCALE GENOMIC DNA]</scope>
    <source>
        <strain evidence="2 3">AM-OR11-056</strain>
    </source>
</reference>